<evidence type="ECO:0000313" key="5">
    <source>
        <dbReference type="Proteomes" id="UP000256431"/>
    </source>
</evidence>
<feature type="domain" description="NAD-dependent epimerase/dehydratase" evidence="2">
    <location>
        <begin position="5"/>
        <end position="225"/>
    </location>
</feature>
<dbReference type="EMBL" id="QRDH01000007">
    <property type="protein sequence ID" value="RDU40042.1"/>
    <property type="molecule type" value="Genomic_DNA"/>
</dbReference>
<protein>
    <submittedName>
        <fullName evidence="4">TIGR01777 family protein</fullName>
    </submittedName>
</protein>
<accession>A0A3D8H063</accession>
<dbReference type="Pfam" id="PF08338">
    <property type="entry name" value="DUF1731"/>
    <property type="match status" value="1"/>
</dbReference>
<evidence type="ECO:0000256" key="1">
    <source>
        <dbReference type="ARBA" id="ARBA00009353"/>
    </source>
</evidence>
<dbReference type="CDD" id="cd05242">
    <property type="entry name" value="SDR_a8"/>
    <property type="match status" value="1"/>
</dbReference>
<feature type="domain" description="DUF1731" evidence="3">
    <location>
        <begin position="252"/>
        <end position="297"/>
    </location>
</feature>
<comment type="caution">
    <text evidence="4">The sequence shown here is derived from an EMBL/GenBank/DDBJ whole genome shotgun (WGS) entry which is preliminary data.</text>
</comment>
<dbReference type="InterPro" id="IPR010099">
    <property type="entry name" value="SDR39U1"/>
</dbReference>
<evidence type="ECO:0000259" key="3">
    <source>
        <dbReference type="Pfam" id="PF08338"/>
    </source>
</evidence>
<evidence type="ECO:0000313" key="4">
    <source>
        <dbReference type="EMBL" id="RDU40042.1"/>
    </source>
</evidence>
<dbReference type="SUPFAM" id="SSF51735">
    <property type="entry name" value="NAD(P)-binding Rossmann-fold domains"/>
    <property type="match status" value="1"/>
</dbReference>
<evidence type="ECO:0000259" key="2">
    <source>
        <dbReference type="Pfam" id="PF01370"/>
    </source>
</evidence>
<dbReference type="NCBIfam" id="TIGR01777">
    <property type="entry name" value="yfcH"/>
    <property type="match status" value="1"/>
</dbReference>
<dbReference type="InterPro" id="IPR001509">
    <property type="entry name" value="Epimerase_deHydtase"/>
</dbReference>
<dbReference type="InterPro" id="IPR013549">
    <property type="entry name" value="DUF1731"/>
</dbReference>
<dbReference type="Proteomes" id="UP000256431">
    <property type="component" value="Unassembled WGS sequence"/>
</dbReference>
<dbReference type="InterPro" id="IPR036291">
    <property type="entry name" value="NAD(P)-bd_dom_sf"/>
</dbReference>
<keyword evidence="5" id="KW-1185">Reference proteome</keyword>
<sequence>MSKRILITGGTGFIGHVLCRELLARDYELTVFSRQPAETVKSSCGRVEAIRDLQQLRSHSGYDAVINLAGEGIADKRWSESRKQELRDSRIGVTETLVEVIRSWDQAPNVVVSGSAVGFYGDQGSATVTESTSPNDEFTHRLCRDWENAAKPLCDDGVRLCFSRTGVVAGPDGGFLERMLLPFKLGLGGRLGSGTQYMPWVHRDDVVSALIWMMENPDASGPYNVVSPNPVTNAEFTRSLGRVLHRPTLFPAPAPVLKVALGEMARLLLTGQRAIPEKLVSQQFQFRYPDLDQALTQSVAPGAAGQKG</sequence>
<dbReference type="RefSeq" id="WP_104271066.1">
    <property type="nucleotide sequence ID" value="NZ_PSSW01000007.1"/>
</dbReference>
<dbReference type="Pfam" id="PF01370">
    <property type="entry name" value="Epimerase"/>
    <property type="match status" value="1"/>
</dbReference>
<dbReference type="PANTHER" id="PTHR11092">
    <property type="entry name" value="SUGAR NUCLEOTIDE EPIMERASE RELATED"/>
    <property type="match status" value="1"/>
</dbReference>
<comment type="similarity">
    <text evidence="1">Belongs to the NAD(P)-dependent epimerase/dehydratase family. SDR39U1 subfamily.</text>
</comment>
<organism evidence="4 5">
    <name type="scientific">Marinobacter flavimaris</name>
    <dbReference type="NCBI Taxonomy" id="262076"/>
    <lineage>
        <taxon>Bacteria</taxon>
        <taxon>Pseudomonadati</taxon>
        <taxon>Pseudomonadota</taxon>
        <taxon>Gammaproteobacteria</taxon>
        <taxon>Pseudomonadales</taxon>
        <taxon>Marinobacteraceae</taxon>
        <taxon>Marinobacter</taxon>
    </lineage>
</organism>
<reference evidence="4 5" key="1">
    <citation type="submission" date="2018-08" db="EMBL/GenBank/DDBJ databases">
        <title>Genome sequence of Marinobacter flavimaris KCTC 12185.</title>
        <authorList>
            <person name="Chun J."/>
            <person name="Kim B.-Y."/>
            <person name="Choi S.-B."/>
            <person name="Kwak M.-J."/>
        </authorList>
    </citation>
    <scope>NUCLEOTIDE SEQUENCE [LARGE SCALE GENOMIC DNA]</scope>
    <source>
        <strain evidence="4 5">KCTC 12185</strain>
    </source>
</reference>
<dbReference type="PANTHER" id="PTHR11092:SF0">
    <property type="entry name" value="EPIMERASE FAMILY PROTEIN SDR39U1"/>
    <property type="match status" value="1"/>
</dbReference>
<name>A0A3D8H063_9GAMM</name>
<dbReference type="Gene3D" id="3.40.50.720">
    <property type="entry name" value="NAD(P)-binding Rossmann-like Domain"/>
    <property type="match status" value="1"/>
</dbReference>
<dbReference type="AlphaFoldDB" id="A0A3D8H063"/>
<gene>
    <name evidence="4" type="ORF">DXI23_14775</name>
</gene>
<proteinExistence type="inferred from homology"/>